<feature type="domain" description="DUF4010" evidence="2">
    <location>
        <begin position="222"/>
        <end position="432"/>
    </location>
</feature>
<feature type="transmembrane region" description="Helical" evidence="1">
    <location>
        <begin position="183"/>
        <end position="204"/>
    </location>
</feature>
<feature type="transmembrane region" description="Helical" evidence="1">
    <location>
        <begin position="274"/>
        <end position="295"/>
    </location>
</feature>
<gene>
    <name evidence="3" type="ORF">GALL_385200</name>
</gene>
<dbReference type="AlphaFoldDB" id="A0A1J5QQI3"/>
<sequence>MHNALPAPLLQFVATVVLSFVLGLELHSYRRAQGEGIGFGTTRTLTLIGAIGFVLWLLDGVQANVGAPQVFLPPASGGMAAAVASDLLGTRGLYLAGLAVLAVWLAVDLWPRVARSTRAASQPADNGGALLPSLIALVAYALGPLVLTQPDWFVAAVMVVTILMLSEKPLIRRLSDAFPSAEGVTLAKFLIIAGLVLPLMPASPLPGLPTLSYQKVWLAVVGISGLSYLGYVAHRYIWPKAGTLVTGIIGGLYSSTAVTIVLGRESRKDAGIAAQAPAAIVVAIMMMYVRLLVLITLLGHLDAARALLLPFGTIVLGSGVVAFVLWRIGNRTAAQSASAVQLGPHNPLALPIALLFVALFIAFAAITQFITTHYGAGALKLLSLLVGFTDINPFILSLVATHGVVSPSLMVSAILVASVTNNLVNAGYALVLARQRTMVPVAGWFALCLVAALFWTGWL</sequence>
<proteinExistence type="predicted"/>
<evidence type="ECO:0000313" key="3">
    <source>
        <dbReference type="EMBL" id="OIQ79731.1"/>
    </source>
</evidence>
<dbReference type="InterPro" id="IPR025105">
    <property type="entry name" value="DUF4010"/>
</dbReference>
<reference evidence="3" key="1">
    <citation type="submission" date="2016-10" db="EMBL/GenBank/DDBJ databases">
        <title>Sequence of Gallionella enrichment culture.</title>
        <authorList>
            <person name="Poehlein A."/>
            <person name="Muehling M."/>
            <person name="Daniel R."/>
        </authorList>
    </citation>
    <scope>NUCLEOTIDE SEQUENCE</scope>
</reference>
<evidence type="ECO:0000259" key="2">
    <source>
        <dbReference type="Pfam" id="PF13194"/>
    </source>
</evidence>
<comment type="caution">
    <text evidence="3">The sequence shown here is derived from an EMBL/GenBank/DDBJ whole genome shotgun (WGS) entry which is preliminary data.</text>
</comment>
<dbReference type="Pfam" id="PF13194">
    <property type="entry name" value="DUF4010"/>
    <property type="match status" value="1"/>
</dbReference>
<dbReference type="EMBL" id="MLJW01001167">
    <property type="protein sequence ID" value="OIQ79731.1"/>
    <property type="molecule type" value="Genomic_DNA"/>
</dbReference>
<feature type="transmembrane region" description="Helical" evidence="1">
    <location>
        <begin position="382"/>
        <end position="403"/>
    </location>
</feature>
<accession>A0A1J5QQI3</accession>
<feature type="transmembrane region" description="Helical" evidence="1">
    <location>
        <begin position="78"/>
        <end position="107"/>
    </location>
</feature>
<feature type="transmembrane region" description="Helical" evidence="1">
    <location>
        <begin position="152"/>
        <end position="171"/>
    </location>
</feature>
<feature type="transmembrane region" description="Helical" evidence="1">
    <location>
        <begin position="241"/>
        <end position="262"/>
    </location>
</feature>
<keyword evidence="1" id="KW-1133">Transmembrane helix</keyword>
<protein>
    <recommendedName>
        <fullName evidence="2">DUF4010 domain-containing protein</fullName>
    </recommendedName>
</protein>
<name>A0A1J5QQI3_9ZZZZ</name>
<dbReference type="PANTHER" id="PTHR39084">
    <property type="entry name" value="MEMBRANE PROTEIN-RELATED"/>
    <property type="match status" value="1"/>
</dbReference>
<feature type="transmembrane region" description="Helical" evidence="1">
    <location>
        <begin position="36"/>
        <end position="58"/>
    </location>
</feature>
<feature type="transmembrane region" description="Helical" evidence="1">
    <location>
        <begin position="216"/>
        <end position="234"/>
    </location>
</feature>
<feature type="transmembrane region" description="Helical" evidence="1">
    <location>
        <begin position="128"/>
        <end position="146"/>
    </location>
</feature>
<feature type="transmembrane region" description="Helical" evidence="1">
    <location>
        <begin position="438"/>
        <end position="458"/>
    </location>
</feature>
<feature type="transmembrane region" description="Helical" evidence="1">
    <location>
        <begin position="307"/>
        <end position="328"/>
    </location>
</feature>
<keyword evidence="1" id="KW-0472">Membrane</keyword>
<organism evidence="3">
    <name type="scientific">mine drainage metagenome</name>
    <dbReference type="NCBI Taxonomy" id="410659"/>
    <lineage>
        <taxon>unclassified sequences</taxon>
        <taxon>metagenomes</taxon>
        <taxon>ecological metagenomes</taxon>
    </lineage>
</organism>
<keyword evidence="1" id="KW-0812">Transmembrane</keyword>
<dbReference type="PANTHER" id="PTHR39084:SF1">
    <property type="entry name" value="DUF4010 DOMAIN-CONTAINING PROTEIN"/>
    <property type="match status" value="1"/>
</dbReference>
<feature type="transmembrane region" description="Helical" evidence="1">
    <location>
        <begin position="6"/>
        <end position="24"/>
    </location>
</feature>
<feature type="transmembrane region" description="Helical" evidence="1">
    <location>
        <begin position="409"/>
        <end position="431"/>
    </location>
</feature>
<feature type="transmembrane region" description="Helical" evidence="1">
    <location>
        <begin position="348"/>
        <end position="370"/>
    </location>
</feature>
<evidence type="ECO:0000256" key="1">
    <source>
        <dbReference type="SAM" id="Phobius"/>
    </source>
</evidence>